<dbReference type="Proteomes" id="UP001187471">
    <property type="component" value="Unassembled WGS sequence"/>
</dbReference>
<dbReference type="AlphaFoldDB" id="A0AA88SL29"/>
<comment type="caution">
    <text evidence="1">The sequence shown here is derived from an EMBL/GenBank/DDBJ whole genome shotgun (WGS) entry which is preliminary data.</text>
</comment>
<accession>A0AA88SL29</accession>
<keyword evidence="2" id="KW-1185">Reference proteome</keyword>
<name>A0AA88SL29_9ASTE</name>
<protein>
    <submittedName>
        <fullName evidence="1">Uncharacterized protein</fullName>
    </submittedName>
</protein>
<proteinExistence type="predicted"/>
<evidence type="ECO:0000313" key="2">
    <source>
        <dbReference type="Proteomes" id="UP001187471"/>
    </source>
</evidence>
<evidence type="ECO:0000313" key="1">
    <source>
        <dbReference type="EMBL" id="KAK2993490.1"/>
    </source>
</evidence>
<organism evidence="1 2">
    <name type="scientific">Escallonia rubra</name>
    <dbReference type="NCBI Taxonomy" id="112253"/>
    <lineage>
        <taxon>Eukaryota</taxon>
        <taxon>Viridiplantae</taxon>
        <taxon>Streptophyta</taxon>
        <taxon>Embryophyta</taxon>
        <taxon>Tracheophyta</taxon>
        <taxon>Spermatophyta</taxon>
        <taxon>Magnoliopsida</taxon>
        <taxon>eudicotyledons</taxon>
        <taxon>Gunneridae</taxon>
        <taxon>Pentapetalae</taxon>
        <taxon>asterids</taxon>
        <taxon>campanulids</taxon>
        <taxon>Escalloniales</taxon>
        <taxon>Escalloniaceae</taxon>
        <taxon>Escallonia</taxon>
    </lineage>
</organism>
<reference evidence="1" key="1">
    <citation type="submission" date="2022-12" db="EMBL/GenBank/DDBJ databases">
        <title>Draft genome assemblies for two species of Escallonia (Escalloniales).</title>
        <authorList>
            <person name="Chanderbali A."/>
            <person name="Dervinis C."/>
            <person name="Anghel I."/>
            <person name="Soltis D."/>
            <person name="Soltis P."/>
            <person name="Zapata F."/>
        </authorList>
    </citation>
    <scope>NUCLEOTIDE SEQUENCE</scope>
    <source>
        <strain evidence="1">UCBG92.1500</strain>
        <tissue evidence="1">Leaf</tissue>
    </source>
</reference>
<gene>
    <name evidence="1" type="ORF">RJ640_015174</name>
</gene>
<dbReference type="EMBL" id="JAVXUO010000310">
    <property type="protein sequence ID" value="KAK2993490.1"/>
    <property type="molecule type" value="Genomic_DNA"/>
</dbReference>
<sequence length="471" mass="51969">MRGGRVGRRLRLAEWVWVRAEGGVGGRRGGDHWVRVAEGGRQKGPRRMCGEGVRETEVGALGGRKMWAKVGETGWAEVWWLKEGGRPQDRHEGRALGLAERNTENAQDVTRATPNFATTTTTTSLSHVNSARTAAGTEQNGAPFEIFQWAVATGKTQRDIQTLSVPRYRLPPQLCCLLLLNLSSRQSLQGCITHRRRYLILMAFWGKHGLWSELQIGYDLGPSAISEGSTLVGQAVEIHRIWWSMTMMLRRLLTATMLVSSRCCGIGPDGDVGTIDDCWLTTATSRHGDCSTVVMPIWVIWCLRVFQPLAGLGIRMHLGTFKVMRTPVILHSHQWENVQSVISPILEIHSPTEVVHLLAVSPTESPTVVPSATDKATSAFGVNKPLDPARAPIVSSSPVAAQTRDQATSDFTTNELINPVLVVNAPFDPVHVQLLMISIKNSNSYRQLSSPISGLQQRHQLMLQMSMQLLC</sequence>